<dbReference type="FunFam" id="1.10.1410.10:FF:000001">
    <property type="entry name" value="Putative poly(A) polymerase gamma"/>
    <property type="match status" value="1"/>
</dbReference>
<evidence type="ECO:0000256" key="5">
    <source>
        <dbReference type="ARBA" id="ARBA00022679"/>
    </source>
</evidence>
<dbReference type="PANTHER" id="PTHR10682:SF10">
    <property type="entry name" value="POLYNUCLEOTIDE ADENYLYLTRANSFERASE"/>
    <property type="match status" value="1"/>
</dbReference>
<comment type="subcellular location">
    <subcellularLocation>
        <location evidence="2 11">Nucleus</location>
    </subcellularLocation>
</comment>
<organism evidence="17 19">
    <name type="scientific">Encephalitozoon hellem</name>
    <name type="common">Microsporidian parasite</name>
    <dbReference type="NCBI Taxonomy" id="27973"/>
    <lineage>
        <taxon>Eukaryota</taxon>
        <taxon>Fungi</taxon>
        <taxon>Fungi incertae sedis</taxon>
        <taxon>Microsporidia</taxon>
        <taxon>Unikaryonidae</taxon>
        <taxon>Encephalitozoon</taxon>
    </lineage>
</organism>
<dbReference type="PIRSF" id="PIRSF018425">
    <property type="entry name" value="PolyA_polymerase"/>
    <property type="match status" value="1"/>
</dbReference>
<dbReference type="Gene3D" id="3.30.460.10">
    <property type="entry name" value="Beta Polymerase, domain 2"/>
    <property type="match status" value="1"/>
</dbReference>
<dbReference type="SUPFAM" id="SSF81301">
    <property type="entry name" value="Nucleotidyltransferase"/>
    <property type="match status" value="1"/>
</dbReference>
<dbReference type="GO" id="GO:0005524">
    <property type="term" value="F:ATP binding"/>
    <property type="evidence" value="ECO:0007669"/>
    <property type="project" value="UniProtKB-UniRule"/>
</dbReference>
<comment type="function">
    <text evidence="11">Polymerase that creates the 3'-poly(A) tail of mRNA's.</text>
</comment>
<dbReference type="AlphaFoldDB" id="A0A9Q9C1Z5"/>
<keyword evidence="7 11" id="KW-0547">Nucleotide-binding</keyword>
<dbReference type="GO" id="GO:0031123">
    <property type="term" value="P:RNA 3'-end processing"/>
    <property type="evidence" value="ECO:0007669"/>
    <property type="project" value="InterPro"/>
</dbReference>
<comment type="catalytic activity">
    <reaction evidence="11">
        <text>RNA(n) + ATP = RNA(n)-3'-adenine ribonucleotide + diphosphate</text>
        <dbReference type="Rhea" id="RHEA:11332"/>
        <dbReference type="Rhea" id="RHEA-COMP:14527"/>
        <dbReference type="Rhea" id="RHEA-COMP:17347"/>
        <dbReference type="ChEBI" id="CHEBI:30616"/>
        <dbReference type="ChEBI" id="CHEBI:33019"/>
        <dbReference type="ChEBI" id="CHEBI:140395"/>
        <dbReference type="ChEBI" id="CHEBI:173115"/>
        <dbReference type="EC" id="2.7.7.19"/>
    </reaction>
</comment>
<evidence type="ECO:0000259" key="14">
    <source>
        <dbReference type="Pfam" id="PF04926"/>
    </source>
</evidence>
<dbReference type="PANTHER" id="PTHR10682">
    <property type="entry name" value="POLY A POLYMERASE"/>
    <property type="match status" value="1"/>
</dbReference>
<keyword evidence="6 13" id="KW-0479">Metal-binding</keyword>
<evidence type="ECO:0000256" key="12">
    <source>
        <dbReference type="PIRSR" id="PIRSR018425-1"/>
    </source>
</evidence>
<dbReference type="SUPFAM" id="SSF81631">
    <property type="entry name" value="PAP/OAS1 substrate-binding domain"/>
    <property type="match status" value="1"/>
</dbReference>
<feature type="binding site" evidence="13">
    <location>
        <position position="104"/>
    </location>
    <ligand>
        <name>Mg(2+)</name>
        <dbReference type="ChEBI" id="CHEBI:18420"/>
        <label>1</label>
        <note>catalytic</note>
    </ligand>
</feature>
<dbReference type="Pfam" id="PF04928">
    <property type="entry name" value="PAP_central"/>
    <property type="match status" value="1"/>
</dbReference>
<dbReference type="GO" id="GO:0003723">
    <property type="term" value="F:RNA binding"/>
    <property type="evidence" value="ECO:0007669"/>
    <property type="project" value="UniProtKB-UniRule"/>
</dbReference>
<dbReference type="GO" id="GO:0005634">
    <property type="term" value="C:nucleus"/>
    <property type="evidence" value="ECO:0007669"/>
    <property type="project" value="UniProtKB-SubCell"/>
</dbReference>
<feature type="binding site" evidence="12">
    <location>
        <begin position="89"/>
        <end position="91"/>
    </location>
    <ligand>
        <name>ATP</name>
        <dbReference type="ChEBI" id="CHEBI:30616"/>
    </ligand>
</feature>
<dbReference type="InterPro" id="IPR011068">
    <property type="entry name" value="NuclTrfase_I-like_C"/>
</dbReference>
<dbReference type="InterPro" id="IPR043519">
    <property type="entry name" value="NT_sf"/>
</dbReference>
<dbReference type="Proteomes" id="UP001217963">
    <property type="component" value="Chromosome II"/>
</dbReference>
<evidence type="ECO:0000256" key="7">
    <source>
        <dbReference type="ARBA" id="ARBA00022741"/>
    </source>
</evidence>
<feature type="domain" description="Poly(A) polymerase RNA-binding" evidence="14">
    <location>
        <begin position="353"/>
        <end position="409"/>
    </location>
</feature>
<dbReference type="OrthoDB" id="412748at2759"/>
<feature type="domain" description="Poly(A) polymerase nucleotidyltransferase" evidence="16">
    <location>
        <begin position="11"/>
        <end position="203"/>
    </location>
</feature>
<evidence type="ECO:0000256" key="13">
    <source>
        <dbReference type="PIRSR" id="PIRSR018425-2"/>
    </source>
</evidence>
<keyword evidence="8 11" id="KW-0067">ATP-binding</keyword>
<reference evidence="18 20" key="2">
    <citation type="submission" date="2023-02" db="EMBL/GenBank/DDBJ databases">
        <title>Encephalitozoon hellem ATCC 50451 complete genome.</title>
        <authorList>
            <person name="Mascarenhas dos Santos A.C."/>
            <person name="Julian A.T."/>
            <person name="Pombert J.-F."/>
        </authorList>
    </citation>
    <scope>NUCLEOTIDE SEQUENCE [LARGE SCALE GENOMIC DNA]</scope>
    <source>
        <strain evidence="18 20">ATCC 50451</strain>
    </source>
</reference>
<dbReference type="GO" id="GO:1990817">
    <property type="term" value="F:poly(A) RNA polymerase activity"/>
    <property type="evidence" value="ECO:0007669"/>
    <property type="project" value="UniProtKB-UniRule"/>
</dbReference>
<evidence type="ECO:0000313" key="18">
    <source>
        <dbReference type="EMBL" id="WEL38052.1"/>
    </source>
</evidence>
<dbReference type="InterPro" id="IPR048840">
    <property type="entry name" value="PolA_pol_NTPase"/>
</dbReference>
<comment type="cofactor">
    <cofactor evidence="1">
        <name>Mn(2+)</name>
        <dbReference type="ChEBI" id="CHEBI:29035"/>
    </cofactor>
</comment>
<dbReference type="Gene3D" id="3.30.70.590">
    <property type="entry name" value="Poly(A) polymerase predicted RNA binding domain"/>
    <property type="match status" value="1"/>
</dbReference>
<keyword evidence="20" id="KW-1185">Reference proteome</keyword>
<dbReference type="FunFam" id="3.30.460.10:FF:000002">
    <property type="entry name" value="Poly(A) polymerase alpha, putative"/>
    <property type="match status" value="1"/>
</dbReference>
<dbReference type="InterPro" id="IPR007012">
    <property type="entry name" value="PolA_pol_cen_dom"/>
</dbReference>
<evidence type="ECO:0000256" key="8">
    <source>
        <dbReference type="ARBA" id="ARBA00022840"/>
    </source>
</evidence>
<evidence type="ECO:0000256" key="10">
    <source>
        <dbReference type="ARBA" id="ARBA00023242"/>
    </source>
</evidence>
<evidence type="ECO:0000259" key="16">
    <source>
        <dbReference type="Pfam" id="PF20750"/>
    </source>
</evidence>
<evidence type="ECO:0000259" key="15">
    <source>
        <dbReference type="Pfam" id="PF04928"/>
    </source>
</evidence>
<gene>
    <name evidence="17" type="ORF">GPU96_02g03080</name>
    <name evidence="18" type="ORF">PFJ87_02g00900</name>
</gene>
<name>A0A9Q9C1Z5_ENCHE</name>
<sequence>MEASERSYKYGVTGPLSMKESTEEDIRLSEEMDTYLQERGFFEDCKEGQTRERVLGKLNFMVKEFVARMAKNKGNGDGEKAYGGKIFTFGSYRLGVHGKGTDIDALCIVPRHVTRSDFFTYFYEELKEDPNIEGVTKIEDAFVPIIKFEFQGIPIDLVFARLNVPVVKDGINLLNDTLLKSMDEKCILSLNGSRVTDEMLNLVPNVKAFHSALRCIKYWAKRRCVYGNPYGYFGGVAFSLCVARVCQLYPNASSFTIVCKFFELFSSWKWPTPVILRPVVDLNYNLKVWDPKVYPSDKYHRMPVITPAYPSMCATHNVSNSTQHVITMEFSRAHEILSNPEKNDFRRIFELSDFFSRYKLFVEVLAMSTSEEGFAKWEGYVESKIRILASKFEAVDDILYAIPFPKAFRVGEESIRKIRPGASEVKKCTAFFIAIDIIPVKGKKVVVEQQVKEFMEFIKEYEGKESSMRIEVNSLKKKDIQGFLRVFYGKDDNLSSEDENKRRKVK</sequence>
<dbReference type="InterPro" id="IPR014492">
    <property type="entry name" value="PolyA_polymerase"/>
</dbReference>
<dbReference type="InterPro" id="IPR007010">
    <property type="entry name" value="PolA_pol_RNA-bd_dom"/>
</dbReference>
<evidence type="ECO:0000256" key="4">
    <source>
        <dbReference type="ARBA" id="ARBA00022664"/>
    </source>
</evidence>
<feature type="binding site" evidence="13">
    <location>
        <position position="156"/>
    </location>
    <ligand>
        <name>Mg(2+)</name>
        <dbReference type="ChEBI" id="CHEBI:18420"/>
        <label>2</label>
        <note>catalytic</note>
    </ligand>
</feature>
<dbReference type="GO" id="GO:0046872">
    <property type="term" value="F:metal ion binding"/>
    <property type="evidence" value="ECO:0007669"/>
    <property type="project" value="UniProtKB-KW"/>
</dbReference>
<feature type="binding site" evidence="13">
    <location>
        <position position="102"/>
    </location>
    <ligand>
        <name>Mg(2+)</name>
        <dbReference type="ChEBI" id="CHEBI:18420"/>
        <label>2</label>
        <note>catalytic</note>
    </ligand>
</feature>
<dbReference type="Pfam" id="PF20750">
    <property type="entry name" value="PAP_NTPase"/>
    <property type="match status" value="1"/>
</dbReference>
<keyword evidence="10 11" id="KW-0539">Nucleus</keyword>
<feature type="binding site" evidence="12">
    <location>
        <begin position="235"/>
        <end position="236"/>
    </location>
    <ligand>
        <name>ATP</name>
        <dbReference type="ChEBI" id="CHEBI:30616"/>
    </ligand>
</feature>
<feature type="binding site" evidence="13">
    <location>
        <position position="102"/>
    </location>
    <ligand>
        <name>Mg(2+)</name>
        <dbReference type="ChEBI" id="CHEBI:18420"/>
        <label>1</label>
        <note>catalytic</note>
    </ligand>
</feature>
<comment type="cofactor">
    <cofactor evidence="13">
        <name>Mg(2+)</name>
        <dbReference type="ChEBI" id="CHEBI:18420"/>
    </cofactor>
    <text evidence="13">Binds 2 magnesium ions. Also active with manganese.</text>
</comment>
<reference evidence="17" key="1">
    <citation type="submission" date="2021-05" db="EMBL/GenBank/DDBJ databases">
        <title>Encephalitozoon hellem ATCC 50604 Complete Genome.</title>
        <authorList>
            <person name="Mascarenhas dos Santos A.C."/>
            <person name="Julian A.T."/>
            <person name="Pombert J.-F."/>
        </authorList>
    </citation>
    <scope>NUCLEOTIDE SEQUENCE</scope>
    <source>
        <strain evidence="17">ATCC 50604</strain>
    </source>
</reference>
<evidence type="ECO:0000256" key="3">
    <source>
        <dbReference type="ARBA" id="ARBA00010912"/>
    </source>
</evidence>
<proteinExistence type="inferred from homology"/>
<dbReference type="Proteomes" id="UP001059546">
    <property type="component" value="Chromosome II"/>
</dbReference>
<evidence type="ECO:0000256" key="11">
    <source>
        <dbReference type="PIRNR" id="PIRNR018425"/>
    </source>
</evidence>
<feature type="domain" description="Poly(A) polymerase central" evidence="15">
    <location>
        <begin position="209"/>
        <end position="349"/>
    </location>
</feature>
<dbReference type="Gene3D" id="1.10.1410.10">
    <property type="match status" value="1"/>
</dbReference>
<dbReference type="EMBL" id="CP075148">
    <property type="protein sequence ID" value="UTX42596.1"/>
    <property type="molecule type" value="Genomic_DNA"/>
</dbReference>
<dbReference type="Pfam" id="PF04926">
    <property type="entry name" value="PAP_RNA-bind"/>
    <property type="match status" value="1"/>
</dbReference>
<protein>
    <recommendedName>
        <fullName evidence="11">Poly(A) polymerase</fullName>
        <ecNumber evidence="11">2.7.7.19</ecNumber>
    </recommendedName>
</protein>
<feature type="binding site" evidence="13">
    <location>
        <position position="104"/>
    </location>
    <ligand>
        <name>Mg(2+)</name>
        <dbReference type="ChEBI" id="CHEBI:18420"/>
        <label>2</label>
        <note>catalytic</note>
    </ligand>
</feature>
<feature type="binding site" evidence="12">
    <location>
        <position position="226"/>
    </location>
    <ligand>
        <name>ATP</name>
        <dbReference type="ChEBI" id="CHEBI:30616"/>
    </ligand>
</feature>
<evidence type="ECO:0000256" key="2">
    <source>
        <dbReference type="ARBA" id="ARBA00004123"/>
    </source>
</evidence>
<accession>A0A9Q9C1Z5</accession>
<dbReference type="EC" id="2.7.7.19" evidence="11"/>
<evidence type="ECO:0000313" key="20">
    <source>
        <dbReference type="Proteomes" id="UP001217963"/>
    </source>
</evidence>
<feature type="binding site" evidence="12">
    <location>
        <begin position="102"/>
        <end position="104"/>
    </location>
    <ligand>
        <name>ATP</name>
        <dbReference type="ChEBI" id="CHEBI:30616"/>
    </ligand>
</feature>
<evidence type="ECO:0000256" key="1">
    <source>
        <dbReference type="ARBA" id="ARBA00001936"/>
    </source>
</evidence>
<evidence type="ECO:0000313" key="19">
    <source>
        <dbReference type="Proteomes" id="UP001059546"/>
    </source>
</evidence>
<keyword evidence="5 11" id="KW-0808">Transferase</keyword>
<evidence type="ECO:0000313" key="17">
    <source>
        <dbReference type="EMBL" id="UTX42596.1"/>
    </source>
</evidence>
<comment type="similarity">
    <text evidence="3 11">Belongs to the poly(A) polymerase family.</text>
</comment>
<keyword evidence="9 13" id="KW-0460">Magnesium</keyword>
<keyword evidence="4 11" id="KW-0507">mRNA processing</keyword>
<dbReference type="GO" id="GO:0006397">
    <property type="term" value="P:mRNA processing"/>
    <property type="evidence" value="ECO:0007669"/>
    <property type="project" value="UniProtKB-KW"/>
</dbReference>
<evidence type="ECO:0000256" key="6">
    <source>
        <dbReference type="ARBA" id="ARBA00022723"/>
    </source>
</evidence>
<feature type="binding site" evidence="12">
    <location>
        <position position="217"/>
    </location>
    <ligand>
        <name>ATP</name>
        <dbReference type="ChEBI" id="CHEBI:30616"/>
    </ligand>
</feature>
<dbReference type="SUPFAM" id="SSF55003">
    <property type="entry name" value="PAP/Archaeal CCA-adding enzyme, C-terminal domain"/>
    <property type="match status" value="1"/>
</dbReference>
<evidence type="ECO:0000256" key="9">
    <source>
        <dbReference type="ARBA" id="ARBA00022842"/>
    </source>
</evidence>
<dbReference type="EMBL" id="CP119063">
    <property type="protein sequence ID" value="WEL38052.1"/>
    <property type="molecule type" value="Genomic_DNA"/>
</dbReference>
<feature type="binding site" evidence="12">
    <location>
        <position position="156"/>
    </location>
    <ligand>
        <name>ATP</name>
        <dbReference type="ChEBI" id="CHEBI:30616"/>
    </ligand>
</feature>
<dbReference type="CDD" id="cd05402">
    <property type="entry name" value="NT_PAP_TUTase"/>
    <property type="match status" value="1"/>
</dbReference>